<dbReference type="AlphaFoldDB" id="A0A423X011"/>
<accession>A0A423X011</accession>
<dbReference type="OrthoDB" id="5086500at2759"/>
<reference evidence="2 3" key="1">
    <citation type="submission" date="2015-09" db="EMBL/GenBank/DDBJ databases">
        <title>Host preference determinants of Valsa canker pathogens revealed by comparative genomics.</title>
        <authorList>
            <person name="Yin Z."/>
            <person name="Huang L."/>
        </authorList>
    </citation>
    <scope>NUCLEOTIDE SEQUENCE [LARGE SCALE GENOMIC DNA]</scope>
    <source>
        <strain evidence="2 3">SXYLt</strain>
    </source>
</reference>
<dbReference type="InParanoid" id="A0A423X011"/>
<keyword evidence="3" id="KW-1185">Reference proteome</keyword>
<protein>
    <recommendedName>
        <fullName evidence="4">Concanavalin A-like lectin/glucanase</fullName>
    </recommendedName>
</protein>
<comment type="caution">
    <text evidence="2">The sequence shown here is derived from an EMBL/GenBank/DDBJ whole genome shotgun (WGS) entry which is preliminary data.</text>
</comment>
<name>A0A423X011_9PEZI</name>
<evidence type="ECO:0000256" key="1">
    <source>
        <dbReference type="SAM" id="SignalP"/>
    </source>
</evidence>
<dbReference type="EMBL" id="LKEB01000032">
    <property type="protein sequence ID" value="ROW09152.1"/>
    <property type="molecule type" value="Genomic_DNA"/>
</dbReference>
<evidence type="ECO:0000313" key="3">
    <source>
        <dbReference type="Proteomes" id="UP000285146"/>
    </source>
</evidence>
<feature type="signal peptide" evidence="1">
    <location>
        <begin position="1"/>
        <end position="25"/>
    </location>
</feature>
<dbReference type="Proteomes" id="UP000285146">
    <property type="component" value="Unassembled WGS sequence"/>
</dbReference>
<organism evidence="2 3">
    <name type="scientific">Cytospora leucostoma</name>
    <dbReference type="NCBI Taxonomy" id="1230097"/>
    <lineage>
        <taxon>Eukaryota</taxon>
        <taxon>Fungi</taxon>
        <taxon>Dikarya</taxon>
        <taxon>Ascomycota</taxon>
        <taxon>Pezizomycotina</taxon>
        <taxon>Sordariomycetes</taxon>
        <taxon>Sordariomycetidae</taxon>
        <taxon>Diaporthales</taxon>
        <taxon>Cytosporaceae</taxon>
        <taxon>Cytospora</taxon>
    </lineage>
</organism>
<evidence type="ECO:0000313" key="2">
    <source>
        <dbReference type="EMBL" id="ROW09152.1"/>
    </source>
</evidence>
<proteinExistence type="predicted"/>
<feature type="chain" id="PRO_5019378488" description="Concanavalin A-like lectin/glucanase" evidence="1">
    <location>
        <begin position="26"/>
        <end position="255"/>
    </location>
</feature>
<sequence length="255" mass="27370">MSSLRHYLLPATLYAAAALIPIASADFGNSFYLGPWGNTDAYITKATYSLTAPSVITDYDTSDSTLWVAIWIGVQQSDEDVDNENLVQPLLNWCIDQETCGCDASSTEWCVTASTYTPEGQTGQAYVTVPKGATLDFEIAVNSSTSYIDQKVWLNGELVSEQSDSPPLTVVLLTAKGLKPGVIYSANECSDSNCGTLAAFSWENLTLVFSEAVTDLNSYMSYDGASSDGLTTSDGGITWVDAAIDMGKDTAWDED</sequence>
<keyword evidence="1" id="KW-0732">Signal</keyword>
<gene>
    <name evidence="2" type="ORF">VPNG_05776</name>
</gene>
<evidence type="ECO:0008006" key="4">
    <source>
        <dbReference type="Google" id="ProtNLM"/>
    </source>
</evidence>